<evidence type="ECO:0000259" key="1">
    <source>
        <dbReference type="Pfam" id="PF00117"/>
    </source>
</evidence>
<keyword evidence="2" id="KW-0315">Glutamine amidotransferase</keyword>
<dbReference type="InterPro" id="IPR044992">
    <property type="entry name" value="ChyE-like"/>
</dbReference>
<dbReference type="Gene3D" id="3.40.50.880">
    <property type="match status" value="1"/>
</dbReference>
<dbReference type="CDD" id="cd01741">
    <property type="entry name" value="GATase1_1"/>
    <property type="match status" value="1"/>
</dbReference>
<accession>A0A7U3YQ10</accession>
<evidence type="ECO:0000313" key="3">
    <source>
        <dbReference type="Proteomes" id="UP000006365"/>
    </source>
</evidence>
<dbReference type="FunFam" id="3.40.50.880:FF:000033">
    <property type="entry name" value="Glutamine amidotransferase class-I"/>
    <property type="match status" value="1"/>
</dbReference>
<dbReference type="InterPro" id="IPR017926">
    <property type="entry name" value="GATASE"/>
</dbReference>
<dbReference type="AlphaFoldDB" id="A0A7U3YQ10"/>
<dbReference type="GO" id="GO:0005829">
    <property type="term" value="C:cytosol"/>
    <property type="evidence" value="ECO:0007669"/>
    <property type="project" value="TreeGrafter"/>
</dbReference>
<dbReference type="KEGG" id="dpr:Despr_3343"/>
<feature type="domain" description="Glutamine amidotransferase" evidence="1">
    <location>
        <begin position="42"/>
        <end position="182"/>
    </location>
</feature>
<name>A0A7U3YQ10_DESPD</name>
<dbReference type="Pfam" id="PF00117">
    <property type="entry name" value="GATase"/>
    <property type="match status" value="1"/>
</dbReference>
<proteinExistence type="predicted"/>
<organism evidence="2 3">
    <name type="scientific">Desulfobulbus propionicus (strain ATCC 33891 / DSM 2032 / VKM B-1956 / 1pr3)</name>
    <dbReference type="NCBI Taxonomy" id="577650"/>
    <lineage>
        <taxon>Bacteria</taxon>
        <taxon>Pseudomonadati</taxon>
        <taxon>Thermodesulfobacteriota</taxon>
        <taxon>Desulfobulbia</taxon>
        <taxon>Desulfobulbales</taxon>
        <taxon>Desulfobulbaceae</taxon>
        <taxon>Desulfobulbus</taxon>
    </lineage>
</organism>
<dbReference type="InterPro" id="IPR029062">
    <property type="entry name" value="Class_I_gatase-like"/>
</dbReference>
<gene>
    <name evidence="2" type="ordered locus">Despr_3343</name>
</gene>
<dbReference type="EMBL" id="CP002364">
    <property type="protein sequence ID" value="ADW19469.1"/>
    <property type="molecule type" value="Genomic_DNA"/>
</dbReference>
<sequence length="229" mass="24935">MRIHALQHVAFEGLGHIGHWVEKQGYPLSMTRLYAGDPLPTLADFDRLVIMGGPMNIYEDGLYPWLAGERALIREAIAAGKSAVGICLGAQLLADALGSPVVAGRHKEIGWLPIRLTDAGKQSALWAGLPDQPVVFHWHGDTFAIPAGAIHLAESAGCVSQAFVYDNRILGLQFHLESTPDTVRQIVSHCGHELVPSPFVQSAVEIFRDGPDHFPVINRMLETLLTRLG</sequence>
<dbReference type="PANTHER" id="PTHR42695:SF5">
    <property type="entry name" value="GLUTAMINE AMIDOTRANSFERASE YLR126C-RELATED"/>
    <property type="match status" value="1"/>
</dbReference>
<evidence type="ECO:0000313" key="2">
    <source>
        <dbReference type="EMBL" id="ADW19469.1"/>
    </source>
</evidence>
<dbReference type="PROSITE" id="PS51273">
    <property type="entry name" value="GATASE_TYPE_1"/>
    <property type="match status" value="1"/>
</dbReference>
<keyword evidence="3" id="KW-1185">Reference proteome</keyword>
<dbReference type="RefSeq" id="WP_015725993.1">
    <property type="nucleotide sequence ID" value="NC_014972.1"/>
</dbReference>
<dbReference type="Proteomes" id="UP000006365">
    <property type="component" value="Chromosome"/>
</dbReference>
<dbReference type="SUPFAM" id="SSF52317">
    <property type="entry name" value="Class I glutamine amidotransferase-like"/>
    <property type="match status" value="1"/>
</dbReference>
<reference evidence="2 3" key="1">
    <citation type="journal article" date="2011" name="Stand. Genomic Sci.">
        <title>Complete genome sequence of Desulfobulbus propionicus type strain (1pr3).</title>
        <authorList>
            <person name="Pagani I."/>
            <person name="Lapidus A."/>
            <person name="Nolan M."/>
            <person name="Lucas S."/>
            <person name="Hammon N."/>
            <person name="Deshpande S."/>
            <person name="Cheng J.F."/>
            <person name="Chertkov O."/>
            <person name="Davenport K."/>
            <person name="Tapia R."/>
            <person name="Han C."/>
            <person name="Goodwin L."/>
            <person name="Pitluck S."/>
            <person name="Liolios K."/>
            <person name="Mavromatis K."/>
            <person name="Ivanova N."/>
            <person name="Mikhailova N."/>
            <person name="Pati A."/>
            <person name="Chen A."/>
            <person name="Palaniappan K."/>
            <person name="Land M."/>
            <person name="Hauser L."/>
            <person name="Chang Y.J."/>
            <person name="Jeffries C.D."/>
            <person name="Detter J.C."/>
            <person name="Brambilla E."/>
            <person name="Kannan K.P."/>
            <person name="Djao O.D."/>
            <person name="Rohde M."/>
            <person name="Pukall R."/>
            <person name="Spring S."/>
            <person name="Goker M."/>
            <person name="Sikorski J."/>
            <person name="Woyke T."/>
            <person name="Bristow J."/>
            <person name="Eisen J.A."/>
            <person name="Markowitz V."/>
            <person name="Hugenholtz P."/>
            <person name="Kyrpides N.C."/>
            <person name="Klenk H.P."/>
        </authorList>
    </citation>
    <scope>NUCLEOTIDE SEQUENCE [LARGE SCALE GENOMIC DNA]</scope>
    <source>
        <strain evidence="3">ATCC 33891 / DSM 2032 / 1pr3</strain>
    </source>
</reference>
<protein>
    <submittedName>
        <fullName evidence="2">Glutamine amidotransferase class-I</fullName>
    </submittedName>
</protein>
<dbReference type="PANTHER" id="PTHR42695">
    <property type="entry name" value="GLUTAMINE AMIDOTRANSFERASE YLR126C-RELATED"/>
    <property type="match status" value="1"/>
</dbReference>